<reference evidence="2 3" key="1">
    <citation type="submission" date="2019-10" db="EMBL/GenBank/DDBJ databases">
        <title>Extracellular Electron Transfer in a Candidatus Methanoperedens spp. Enrichment Culture.</title>
        <authorList>
            <person name="Berger S."/>
            <person name="Rangel Shaw D."/>
            <person name="Berben T."/>
            <person name="In 'T Zandt M."/>
            <person name="Frank J."/>
            <person name="Reimann J."/>
            <person name="Jetten M.S.M."/>
            <person name="Welte C.U."/>
        </authorList>
    </citation>
    <scope>NUCLEOTIDE SEQUENCE [LARGE SCALE GENOMIC DNA]</scope>
    <source>
        <strain evidence="2">SB12</strain>
    </source>
</reference>
<keyword evidence="1" id="KW-0175">Coiled coil</keyword>
<sequence length="1005" mass="114733">MRPLVLKMTAFGPYVHEQIVDFGELKGRNFFLIHGPTGSGKTSLLDAMCFALYGRSTGMRDTYRSHHADDKTLTSVVFEFTLGERRFRAERRMTKGGNVVPKLEEWKDGGYEIIVERKDFSDHIKALLGFDVEQFRQVVMLPQGQFSRFLLASSKDKEAILKTLFGTDRYEQITTFLKEQAQSENARYTAIESSRTTLLTGQGATSLEELEAREPILAAELERLQQEESQLAVRQKELNLRLTSAEALHQIFLEYDSVAEQLERCRSDEIHRNRDDARLQEAEKAVRLQPAFERIQEIERSLFSQSEQLKKIGTEREGLVNRLQTLQEENRRMADAAPDRENRRRRIEELQRILPEWERFEGERRRLHEATEQTGTIKRTLEGAIAKREAGRQALERIDGELAELRAPAASRPLREQALVDWERLMRLHASFEQSRQRLEALEAELAASKEAALKTALDETARSIHALEEEQKKAQAAVLAGSLVPGEPCPVCGSEHHPAPAVPSAAHDDDSLFTLRERFDALRAEHDSCSRKKHADQKEAQLLQERIAELKAELGPWVLASEDERRVEVKERQEQLRLAIDAERREAQIQSERNALLTSQKSLESETERLREMQLLLSEELSKLSASVAGREQLFRSVGSIEGAERIDGILSITKELERLLADEQSDQKRLTQLQSDYERAVREEASTSATLRSLQERHAEESIALEKQRHAFRSLLEESAWQSEEQFLAAAMPVEERELLKQKIRRYDAQRQGLESRFSELAEKTAQKERPDLGILKEENQRLQESQSRLHTEKGALVERQMNLLRAIEAVRKLDRDQESLRRRRELWKGLADAASGASGRRITLQRYVLAYRLEEVLGNASERMRRMTQGRYSLRRSQESDDLRQTFGLDLVVYDHRTGKLRPVSSLSGGESFLASLALALALSSVVQSRTGGIRLDTILIDEGFGSLDPEALDLALSTLKQLQEGGRLVGVISHVEEIRQQVEARIEVLPGPTGSRLRWHL</sequence>
<dbReference type="PANTHER" id="PTHR32114">
    <property type="entry name" value="ABC TRANSPORTER ABCH.3"/>
    <property type="match status" value="1"/>
</dbReference>
<dbReference type="Pfam" id="PF13558">
    <property type="entry name" value="SbcC_Walker_B"/>
    <property type="match status" value="1"/>
</dbReference>
<feature type="coiled-coil region" evidence="1">
    <location>
        <begin position="309"/>
        <end position="336"/>
    </location>
</feature>
<organism evidence="2 3">
    <name type="scientific">Leptonema illini</name>
    <dbReference type="NCBI Taxonomy" id="183"/>
    <lineage>
        <taxon>Bacteria</taxon>
        <taxon>Pseudomonadati</taxon>
        <taxon>Spirochaetota</taxon>
        <taxon>Spirochaetia</taxon>
        <taxon>Leptospirales</taxon>
        <taxon>Leptospiraceae</taxon>
        <taxon>Leptonema</taxon>
    </lineage>
</organism>
<name>A0A833H399_9LEPT</name>
<dbReference type="GO" id="GO:0016887">
    <property type="term" value="F:ATP hydrolysis activity"/>
    <property type="evidence" value="ECO:0007669"/>
    <property type="project" value="InterPro"/>
</dbReference>
<dbReference type="Proteomes" id="UP000460298">
    <property type="component" value="Unassembled WGS sequence"/>
</dbReference>
<gene>
    <name evidence="2" type="ORF">F9K24_05645</name>
</gene>
<accession>A0A833H399</accession>
<feature type="coiled-coil region" evidence="1">
    <location>
        <begin position="425"/>
        <end position="478"/>
    </location>
</feature>
<evidence type="ECO:0000313" key="3">
    <source>
        <dbReference type="Proteomes" id="UP000460298"/>
    </source>
</evidence>
<dbReference type="AlphaFoldDB" id="A0A833H399"/>
<dbReference type="GO" id="GO:0006302">
    <property type="term" value="P:double-strand break repair"/>
    <property type="evidence" value="ECO:0007669"/>
    <property type="project" value="InterPro"/>
</dbReference>
<protein>
    <submittedName>
        <fullName evidence="2">SMC family ATPase</fullName>
    </submittedName>
</protein>
<proteinExistence type="predicted"/>
<dbReference type="EMBL" id="WBUI01000004">
    <property type="protein sequence ID" value="KAB2933949.1"/>
    <property type="molecule type" value="Genomic_DNA"/>
</dbReference>
<comment type="caution">
    <text evidence="2">The sequence shown here is derived from an EMBL/GenBank/DDBJ whole genome shotgun (WGS) entry which is preliminary data.</text>
</comment>
<dbReference type="Gene3D" id="3.40.50.300">
    <property type="entry name" value="P-loop containing nucleotide triphosphate hydrolases"/>
    <property type="match status" value="2"/>
</dbReference>
<feature type="coiled-coil region" evidence="1">
    <location>
        <begin position="207"/>
        <end position="241"/>
    </location>
</feature>
<evidence type="ECO:0000256" key="1">
    <source>
        <dbReference type="SAM" id="Coils"/>
    </source>
</evidence>
<feature type="coiled-coil region" evidence="1">
    <location>
        <begin position="739"/>
        <end position="766"/>
    </location>
</feature>
<feature type="coiled-coil region" evidence="1">
    <location>
        <begin position="534"/>
        <end position="587"/>
    </location>
</feature>
<dbReference type="SUPFAM" id="SSF52540">
    <property type="entry name" value="P-loop containing nucleoside triphosphate hydrolases"/>
    <property type="match status" value="1"/>
</dbReference>
<evidence type="ECO:0000313" key="2">
    <source>
        <dbReference type="EMBL" id="KAB2933949.1"/>
    </source>
</evidence>
<dbReference type="PANTHER" id="PTHR32114:SF2">
    <property type="entry name" value="ABC TRANSPORTER ABCH.3"/>
    <property type="match status" value="1"/>
</dbReference>
<dbReference type="InterPro" id="IPR027417">
    <property type="entry name" value="P-loop_NTPase"/>
</dbReference>